<evidence type="ECO:0000313" key="2">
    <source>
        <dbReference type="Proteomes" id="UP000036951"/>
    </source>
</evidence>
<dbReference type="Gene3D" id="1.10.10.10">
    <property type="entry name" value="Winged helix-like DNA-binding domain superfamily/Winged helix DNA-binding domain"/>
    <property type="match status" value="1"/>
</dbReference>
<dbReference type="InterPro" id="IPR036388">
    <property type="entry name" value="WH-like_DNA-bd_sf"/>
</dbReference>
<dbReference type="SUPFAM" id="SSF46785">
    <property type="entry name" value="Winged helix' DNA-binding domain"/>
    <property type="match status" value="1"/>
</dbReference>
<reference evidence="1 2" key="1">
    <citation type="submission" date="2015-06" db="EMBL/GenBank/DDBJ databases">
        <title>Prevotella sp. 109, sp. nov., a novel member of the family Prevotellaceae isolated from human faeces.</title>
        <authorList>
            <person name="Shkoporov A.N."/>
            <person name="Chaplin A.V."/>
            <person name="Kafarskaia L.I."/>
            <person name="Efimov B.A."/>
        </authorList>
    </citation>
    <scope>NUCLEOTIDE SEQUENCE [LARGE SCALE GENOMIC DNA]</scope>
    <source>
        <strain evidence="1 2">109</strain>
    </source>
</reference>
<sequence length="323" mass="37535">MSNSEDFINSTGEYIHFISNEDVCLVPLDKDLFGVIPISITQCYTLYKGMLFGKEIIFAFASDDNQHTPAQTKKELTLLENKTGCLSVLVIEKVMSYNVKRFIDQRINFIIPQKQMFIPSLLIDLKKTKTTNADIKETMPVLAQCILLYHIQVSSVDRMKSEDIQTLFDVSYATVNRALRWLKENGLIMLEGKKTKEIRFFYSNKELWETALPLFNSPVEKVVYTDDIIEQAIESGINALSEYTMINSEKSHCYALTREDLKTKNITTNYYFGENKIEIWRYSPFFLTQGHYVDKLSLYLSLINNNDERIQIELDNLINDIKW</sequence>
<name>A0A8E1UQR0_9BACT</name>
<accession>A0A8E1UQR0</accession>
<dbReference type="InterPro" id="IPR036390">
    <property type="entry name" value="WH_DNA-bd_sf"/>
</dbReference>
<comment type="caution">
    <text evidence="1">The sequence shown here is derived from an EMBL/GenBank/DDBJ whole genome shotgun (WGS) entry which is preliminary data.</text>
</comment>
<evidence type="ECO:0008006" key="3">
    <source>
        <dbReference type="Google" id="ProtNLM"/>
    </source>
</evidence>
<dbReference type="OrthoDB" id="1067053at2"/>
<dbReference type="Proteomes" id="UP000036951">
    <property type="component" value="Unassembled WGS sequence"/>
</dbReference>
<organism evidence="1 2">
    <name type="scientific">Xylanibacter rarus</name>
    <dbReference type="NCBI Taxonomy" id="1676614"/>
    <lineage>
        <taxon>Bacteria</taxon>
        <taxon>Pseudomonadati</taxon>
        <taxon>Bacteroidota</taxon>
        <taxon>Bacteroidia</taxon>
        <taxon>Bacteroidales</taxon>
        <taxon>Prevotellaceae</taxon>
        <taxon>Xylanibacter</taxon>
    </lineage>
</organism>
<keyword evidence="2" id="KW-1185">Reference proteome</keyword>
<gene>
    <name evidence="1" type="ORF">ACU52_13320</name>
</gene>
<evidence type="ECO:0000313" key="1">
    <source>
        <dbReference type="EMBL" id="KOO67051.1"/>
    </source>
</evidence>
<dbReference type="AlphaFoldDB" id="A0A8E1UQR0"/>
<proteinExistence type="predicted"/>
<dbReference type="RefSeq" id="WP_053399144.1">
    <property type="nucleotide sequence ID" value="NZ_LFQU01000039.1"/>
</dbReference>
<protein>
    <recommendedName>
        <fullName evidence="3">MarR family transcriptional regulator</fullName>
    </recommendedName>
</protein>
<dbReference type="EMBL" id="LFQU01000039">
    <property type="protein sequence ID" value="KOO67051.1"/>
    <property type="molecule type" value="Genomic_DNA"/>
</dbReference>